<sequence length="268" mass="28771">MVNFMKYVRALFKKNPKHLRPETISSWCSPGSTIPDVVRQDDFMEKVSYSSSGMRLYGSAAVVTEVPYPPSAPRSAVSQSRSVAPSQRLPTIASQYTRSAVAPSIRSAHSKVDRSRDIPLASRRGWGTQTPAANRSAAAVYASPPVPAGYPSHPLSMTAPASYGLFNTPSAQMPYNPYGPVPQGPSFAQMPSRGLGQTASTKRNPRPTPAPAHYQGVTASTRGHSAPAPAFQQVQAPGVFLTLNNCPNTTVIVHPRPPPRRQNPSPPF</sequence>
<organism evidence="2 3">
    <name type="scientific">Agrocybe chaxingu</name>
    <dbReference type="NCBI Taxonomy" id="84603"/>
    <lineage>
        <taxon>Eukaryota</taxon>
        <taxon>Fungi</taxon>
        <taxon>Dikarya</taxon>
        <taxon>Basidiomycota</taxon>
        <taxon>Agaricomycotina</taxon>
        <taxon>Agaricomycetes</taxon>
        <taxon>Agaricomycetidae</taxon>
        <taxon>Agaricales</taxon>
        <taxon>Agaricineae</taxon>
        <taxon>Strophariaceae</taxon>
        <taxon>Agrocybe</taxon>
    </lineage>
</organism>
<evidence type="ECO:0000313" key="2">
    <source>
        <dbReference type="EMBL" id="KAJ3511871.1"/>
    </source>
</evidence>
<evidence type="ECO:0000256" key="1">
    <source>
        <dbReference type="SAM" id="MobiDB-lite"/>
    </source>
</evidence>
<reference evidence="2" key="1">
    <citation type="submission" date="2022-07" db="EMBL/GenBank/DDBJ databases">
        <title>Genome Sequence of Agrocybe chaxingu.</title>
        <authorList>
            <person name="Buettner E."/>
        </authorList>
    </citation>
    <scope>NUCLEOTIDE SEQUENCE</scope>
    <source>
        <strain evidence="2">MP-N11</strain>
    </source>
</reference>
<proteinExistence type="predicted"/>
<gene>
    <name evidence="2" type="ORF">NLJ89_g3854</name>
</gene>
<dbReference type="EMBL" id="JANKHO010000298">
    <property type="protein sequence ID" value="KAJ3511871.1"/>
    <property type="molecule type" value="Genomic_DNA"/>
</dbReference>
<dbReference type="OrthoDB" id="10406176at2759"/>
<accession>A0A9W8K3T8</accession>
<keyword evidence="3" id="KW-1185">Reference proteome</keyword>
<dbReference type="Proteomes" id="UP001148786">
    <property type="component" value="Unassembled WGS sequence"/>
</dbReference>
<dbReference type="AlphaFoldDB" id="A0A9W8K3T8"/>
<name>A0A9W8K3T8_9AGAR</name>
<evidence type="ECO:0000313" key="3">
    <source>
        <dbReference type="Proteomes" id="UP001148786"/>
    </source>
</evidence>
<protein>
    <submittedName>
        <fullName evidence="2">Uncharacterized protein</fullName>
    </submittedName>
</protein>
<feature type="region of interest" description="Disordered" evidence="1">
    <location>
        <begin position="176"/>
        <end position="226"/>
    </location>
</feature>
<comment type="caution">
    <text evidence="2">The sequence shown here is derived from an EMBL/GenBank/DDBJ whole genome shotgun (WGS) entry which is preliminary data.</text>
</comment>